<dbReference type="GO" id="GO:0005737">
    <property type="term" value="C:cytoplasm"/>
    <property type="evidence" value="ECO:0007669"/>
    <property type="project" value="TreeGrafter"/>
</dbReference>
<dbReference type="InterPro" id="IPR005607">
    <property type="entry name" value="BSD_dom"/>
</dbReference>
<dbReference type="Proteomes" id="UP000186601">
    <property type="component" value="Unassembled WGS sequence"/>
</dbReference>
<dbReference type="OrthoDB" id="73788at2759"/>
<dbReference type="PROSITE" id="PS50858">
    <property type="entry name" value="BSD"/>
    <property type="match status" value="1"/>
</dbReference>
<evidence type="ECO:0000313" key="3">
    <source>
        <dbReference type="EMBL" id="PSR79621.1"/>
    </source>
</evidence>
<name>A0A2R6NXY1_9APHY</name>
<evidence type="ECO:0000259" key="2">
    <source>
        <dbReference type="PROSITE" id="PS50858"/>
    </source>
</evidence>
<feature type="region of interest" description="Disordered" evidence="1">
    <location>
        <begin position="374"/>
        <end position="497"/>
    </location>
</feature>
<dbReference type="InterPro" id="IPR051494">
    <property type="entry name" value="BSD_domain-containing"/>
</dbReference>
<organism evidence="3 4">
    <name type="scientific">Hermanssonia centrifuga</name>
    <dbReference type="NCBI Taxonomy" id="98765"/>
    <lineage>
        <taxon>Eukaryota</taxon>
        <taxon>Fungi</taxon>
        <taxon>Dikarya</taxon>
        <taxon>Basidiomycota</taxon>
        <taxon>Agaricomycotina</taxon>
        <taxon>Agaricomycetes</taxon>
        <taxon>Polyporales</taxon>
        <taxon>Meruliaceae</taxon>
        <taxon>Hermanssonia</taxon>
    </lineage>
</organism>
<dbReference type="PANTHER" id="PTHR16019">
    <property type="entry name" value="SYNAPSE-ASSOCIATED PROTEIN"/>
    <property type="match status" value="1"/>
</dbReference>
<feature type="domain" description="BSD" evidence="2">
    <location>
        <begin position="310"/>
        <end position="365"/>
    </location>
</feature>
<sequence>MNFLDTYDVSGTSTPREGPEPTLNEEVTQVVGQLSRFWGGFRKQSQTVFETARKDLGQVVSQAQKELTKLTAETPAETSAAGTTPNETDDIPATTDESTDVEAGPSGESSTTPSEEGSTITPGSSHNRGTSVSATAQNLFTRLQTSLPANLASTVQAQIPESFRQGTGSIDLTQLRTTLASEFQRVQGITRAQAEEYVHKSEELLREAGEFLKDAVKVVPPTEEGYTPGVMWDGTDVWLLPEVGSSGTADVKGKERQERSGEGIGAVATRAAALLKQLRHDPEVIRRDPESEANTGDLWKEWVSAHVDAKEDGINNEEWKDAIEKALADLADGSALQNTVDVLVPEAMTSETFWTRYFFRVYQVEQEEERRKVILQGTTESEEDFEWESDDEETTASKIPPSSVAEASEPSAHIVADSPSHSVEASTSRETLTASKASVVSTPATGSPRHSSEDSYDVVSSQVSNNGESKSESEPGQETRRKAKTGNDEDGDDSDWE</sequence>
<dbReference type="SUPFAM" id="SSF140383">
    <property type="entry name" value="BSD domain-like"/>
    <property type="match status" value="1"/>
</dbReference>
<gene>
    <name evidence="3" type="ORF">PHLCEN_2v6922</name>
</gene>
<feature type="region of interest" description="Disordered" evidence="1">
    <location>
        <begin position="1"/>
        <end position="26"/>
    </location>
</feature>
<feature type="compositionally biased region" description="Basic and acidic residues" evidence="1">
    <location>
        <begin position="469"/>
        <end position="480"/>
    </location>
</feature>
<comment type="caution">
    <text evidence="3">The sequence shown here is derived from an EMBL/GenBank/DDBJ whole genome shotgun (WGS) entry which is preliminary data.</text>
</comment>
<evidence type="ECO:0000256" key="1">
    <source>
        <dbReference type="SAM" id="MobiDB-lite"/>
    </source>
</evidence>
<dbReference type="Pfam" id="PF03909">
    <property type="entry name" value="BSD"/>
    <property type="match status" value="1"/>
</dbReference>
<feature type="region of interest" description="Disordered" evidence="1">
    <location>
        <begin position="67"/>
        <end position="131"/>
    </location>
</feature>
<dbReference type="Gene3D" id="1.10.3970.10">
    <property type="entry name" value="BSD domain"/>
    <property type="match status" value="1"/>
</dbReference>
<evidence type="ECO:0000313" key="4">
    <source>
        <dbReference type="Proteomes" id="UP000186601"/>
    </source>
</evidence>
<feature type="compositionally biased region" description="Polar residues" evidence="1">
    <location>
        <begin position="76"/>
        <end position="86"/>
    </location>
</feature>
<protein>
    <recommendedName>
        <fullName evidence="2">BSD domain-containing protein</fullName>
    </recommendedName>
</protein>
<dbReference type="STRING" id="98765.A0A2R6NXY1"/>
<proteinExistence type="predicted"/>
<dbReference type="PANTHER" id="PTHR16019:SF5">
    <property type="entry name" value="BSD DOMAIN-CONTAINING PROTEIN 1"/>
    <property type="match status" value="1"/>
</dbReference>
<feature type="compositionally biased region" description="Low complexity" evidence="1">
    <location>
        <begin position="104"/>
        <end position="122"/>
    </location>
</feature>
<feature type="compositionally biased region" description="Polar residues" evidence="1">
    <location>
        <begin position="458"/>
        <end position="468"/>
    </location>
</feature>
<feature type="compositionally biased region" description="Acidic residues" evidence="1">
    <location>
        <begin position="488"/>
        <end position="497"/>
    </location>
</feature>
<dbReference type="AlphaFoldDB" id="A0A2R6NXY1"/>
<feature type="compositionally biased region" description="Low complexity" evidence="1">
    <location>
        <begin position="400"/>
        <end position="412"/>
    </location>
</feature>
<accession>A0A2R6NXY1</accession>
<dbReference type="EMBL" id="MLYV02000690">
    <property type="protein sequence ID" value="PSR79621.1"/>
    <property type="molecule type" value="Genomic_DNA"/>
</dbReference>
<keyword evidence="4" id="KW-1185">Reference proteome</keyword>
<dbReference type="InterPro" id="IPR035925">
    <property type="entry name" value="BSD_dom_sf"/>
</dbReference>
<reference evidence="3 4" key="1">
    <citation type="submission" date="2018-02" db="EMBL/GenBank/DDBJ databases">
        <title>Genome sequence of the basidiomycete white-rot fungus Phlebia centrifuga.</title>
        <authorList>
            <person name="Granchi Z."/>
            <person name="Peng M."/>
            <person name="de Vries R.P."/>
            <person name="Hilden K."/>
            <person name="Makela M.R."/>
            <person name="Grigoriev I."/>
            <person name="Riley R."/>
        </authorList>
    </citation>
    <scope>NUCLEOTIDE SEQUENCE [LARGE SCALE GENOMIC DNA]</scope>
    <source>
        <strain evidence="3 4">FBCC195</strain>
    </source>
</reference>
<dbReference type="SMART" id="SM00751">
    <property type="entry name" value="BSD"/>
    <property type="match status" value="1"/>
</dbReference>
<feature type="compositionally biased region" description="Polar residues" evidence="1">
    <location>
        <begin position="419"/>
        <end position="449"/>
    </location>
</feature>
<feature type="compositionally biased region" description="Acidic residues" evidence="1">
    <location>
        <begin position="380"/>
        <end position="394"/>
    </location>
</feature>